<organism evidence="1 2">
    <name type="scientific">Natrinema limicola JCM 13563</name>
    <dbReference type="NCBI Taxonomy" id="1230457"/>
    <lineage>
        <taxon>Archaea</taxon>
        <taxon>Methanobacteriati</taxon>
        <taxon>Methanobacteriota</taxon>
        <taxon>Stenosarchaea group</taxon>
        <taxon>Halobacteria</taxon>
        <taxon>Halobacteriales</taxon>
        <taxon>Natrialbaceae</taxon>
        <taxon>Natrinema</taxon>
    </lineage>
</organism>
<gene>
    <name evidence="1" type="ORF">C476_14658</name>
</gene>
<name>M0C5R7_9EURY</name>
<comment type="caution">
    <text evidence="1">The sequence shown here is derived from an EMBL/GenBank/DDBJ whole genome shotgun (WGS) entry which is preliminary data.</text>
</comment>
<protein>
    <submittedName>
        <fullName evidence="1">Uncharacterized protein</fullName>
    </submittedName>
</protein>
<evidence type="ECO:0000313" key="1">
    <source>
        <dbReference type="EMBL" id="ELZ17682.1"/>
    </source>
</evidence>
<dbReference type="STRING" id="1230457.C476_14658"/>
<dbReference type="EMBL" id="AOIT01000056">
    <property type="protein sequence ID" value="ELZ17682.1"/>
    <property type="molecule type" value="Genomic_DNA"/>
</dbReference>
<sequence length="100" mass="11129">MSSVVTRVFELPFAGARVAVASRVGALVGVLVDRRLNAVDIDRRAEFVRVDRRVDCPVVRRRFQRSPDDNVSSQCRSAGGDRPGTPYRLYPNVADFLPIV</sequence>
<reference evidence="1 2" key="1">
    <citation type="journal article" date="2014" name="PLoS Genet.">
        <title>Phylogenetically driven sequencing of extremely halophilic archaea reveals strategies for static and dynamic osmo-response.</title>
        <authorList>
            <person name="Becker E.A."/>
            <person name="Seitzer P.M."/>
            <person name="Tritt A."/>
            <person name="Larsen D."/>
            <person name="Krusor M."/>
            <person name="Yao A.I."/>
            <person name="Wu D."/>
            <person name="Madern D."/>
            <person name="Eisen J.A."/>
            <person name="Darling A.E."/>
            <person name="Facciotti M.T."/>
        </authorList>
    </citation>
    <scope>NUCLEOTIDE SEQUENCE [LARGE SCALE GENOMIC DNA]</scope>
    <source>
        <strain evidence="1 2">JCM 13563</strain>
    </source>
</reference>
<keyword evidence="2" id="KW-1185">Reference proteome</keyword>
<accession>M0C5R7</accession>
<dbReference type="Proteomes" id="UP000011615">
    <property type="component" value="Unassembled WGS sequence"/>
</dbReference>
<dbReference type="AlphaFoldDB" id="M0C5R7"/>
<proteinExistence type="predicted"/>
<evidence type="ECO:0000313" key="2">
    <source>
        <dbReference type="Proteomes" id="UP000011615"/>
    </source>
</evidence>